<comment type="caution">
    <text evidence="2">The sequence shown here is derived from an EMBL/GenBank/DDBJ whole genome shotgun (WGS) entry which is preliminary data.</text>
</comment>
<name>A0A839GK91_9BACT</name>
<evidence type="ECO:0000313" key="2">
    <source>
        <dbReference type="EMBL" id="MBA9077209.1"/>
    </source>
</evidence>
<dbReference type="PANTHER" id="PTHR43581:SF4">
    <property type="entry name" value="ATP_GTP PHOSPHATASE"/>
    <property type="match status" value="1"/>
</dbReference>
<accession>A0A839GK91</accession>
<dbReference type="InterPro" id="IPR041685">
    <property type="entry name" value="AAA_GajA/Old/RecF-like"/>
</dbReference>
<dbReference type="Proteomes" id="UP000563094">
    <property type="component" value="Unassembled WGS sequence"/>
</dbReference>
<dbReference type="Pfam" id="PF13175">
    <property type="entry name" value="AAA_15"/>
    <property type="match status" value="1"/>
</dbReference>
<dbReference type="PANTHER" id="PTHR43581">
    <property type="entry name" value="ATP/GTP PHOSPHATASE"/>
    <property type="match status" value="1"/>
</dbReference>
<dbReference type="InterPro" id="IPR051396">
    <property type="entry name" value="Bact_Antivir_Def_Nuclease"/>
</dbReference>
<evidence type="ECO:0000259" key="1">
    <source>
        <dbReference type="Pfam" id="PF13175"/>
    </source>
</evidence>
<organism evidence="2 3">
    <name type="scientific">Rufibacter quisquiliarum</name>
    <dbReference type="NCBI Taxonomy" id="1549639"/>
    <lineage>
        <taxon>Bacteria</taxon>
        <taxon>Pseudomonadati</taxon>
        <taxon>Bacteroidota</taxon>
        <taxon>Cytophagia</taxon>
        <taxon>Cytophagales</taxon>
        <taxon>Hymenobacteraceae</taxon>
        <taxon>Rufibacter</taxon>
    </lineage>
</organism>
<reference evidence="2 3" key="1">
    <citation type="submission" date="2020-08" db="EMBL/GenBank/DDBJ databases">
        <title>Genomic Encyclopedia of Type Strains, Phase IV (KMG-IV): sequencing the most valuable type-strain genomes for metagenomic binning, comparative biology and taxonomic classification.</title>
        <authorList>
            <person name="Goeker M."/>
        </authorList>
    </citation>
    <scope>NUCLEOTIDE SEQUENCE [LARGE SCALE GENOMIC DNA]</scope>
    <source>
        <strain evidence="2 3">DSM 29854</strain>
    </source>
</reference>
<dbReference type="AlphaFoldDB" id="A0A839GK91"/>
<proteinExistence type="predicted"/>
<dbReference type="EMBL" id="JACJIQ010000006">
    <property type="protein sequence ID" value="MBA9077209.1"/>
    <property type="molecule type" value="Genomic_DNA"/>
</dbReference>
<feature type="domain" description="Endonuclease GajA/Old nuclease/RecF-like AAA" evidence="1">
    <location>
        <begin position="3"/>
        <end position="413"/>
    </location>
</feature>
<evidence type="ECO:0000313" key="3">
    <source>
        <dbReference type="Proteomes" id="UP000563094"/>
    </source>
</evidence>
<dbReference type="SUPFAM" id="SSF52540">
    <property type="entry name" value="P-loop containing nucleoside triphosphate hydrolases"/>
    <property type="match status" value="1"/>
</dbReference>
<protein>
    <submittedName>
        <fullName evidence="2">Putative ATPase</fullName>
    </submittedName>
</protein>
<sequence>MFKLTLNNFRGFKSEIFDFSRLNILIGENSSGKSSVLKFLLALKQSFSRTNLQNFNLTLSDDYVDLGDYSEMISEHDISKSLCFTFSFNNYYEFFTSIYLSPLFNVGEEEINDKDVVERRGKLQSLILSYLPKNTSSNIDISIELTSDLENHKSIIMSIECEDIGKINIIYPENYKPIEQFLSGYPKCLIQFWDIKGNLIEIPDVEYEKKAFLSIIRVASFREELKKVLESDEFFSRSFWQPAYLLVVQNYLEFIIDKIEFVNPIHSKPERFYFDKDKKSVYKTNDIAKLVDLISKKNFPPEFIEDFYKVVADYGIAQGLDITVDNKLPVKELRVKINNLWNNITDVGYGVSLQLPIIFQAFLAENGNEKKILLIEQPEVHLHPRLQAKFIETLVKLGQNNMYFIETHSEYIVRKLQILVKEKSYGLSSSDVSISYLRTVIEDERSKSVKSNHLISENGRLVPPLPSSFFDNSYELAKGLLD</sequence>
<dbReference type="Gene3D" id="3.40.50.300">
    <property type="entry name" value="P-loop containing nucleotide triphosphate hydrolases"/>
    <property type="match status" value="1"/>
</dbReference>
<dbReference type="InterPro" id="IPR027417">
    <property type="entry name" value="P-loop_NTPase"/>
</dbReference>
<dbReference type="RefSeq" id="WP_182512813.1">
    <property type="nucleotide sequence ID" value="NZ_JACJIQ010000006.1"/>
</dbReference>
<keyword evidence="3" id="KW-1185">Reference proteome</keyword>
<gene>
    <name evidence="2" type="ORF">FHS90_001920</name>
</gene>